<dbReference type="PANTHER" id="PTHR47961">
    <property type="entry name" value="DNA POLYMERASE THETA, PUTATIVE (AFU_ORTHOLOGUE AFUA_1G05260)-RELATED"/>
    <property type="match status" value="1"/>
</dbReference>
<dbReference type="AlphaFoldDB" id="A0A9Q4FTX6"/>
<feature type="domain" description="Helicase ATP-binding" evidence="6">
    <location>
        <begin position="310"/>
        <end position="483"/>
    </location>
</feature>
<dbReference type="InterPro" id="IPR027417">
    <property type="entry name" value="P-loop_NTPase"/>
</dbReference>
<keyword evidence="5" id="KW-0175">Coiled coil</keyword>
<dbReference type="RefSeq" id="WP_254675200.1">
    <property type="nucleotide sequence ID" value="NZ_JAMWDU010000005.1"/>
</dbReference>
<keyword evidence="1" id="KW-0547">Nucleotide-binding</keyword>
<dbReference type="InterPro" id="IPR001650">
    <property type="entry name" value="Helicase_C-like"/>
</dbReference>
<dbReference type="SUPFAM" id="SSF52540">
    <property type="entry name" value="P-loop containing nucleoside triphosphate hydrolases"/>
    <property type="match status" value="1"/>
</dbReference>
<dbReference type="InterPro" id="IPR011545">
    <property type="entry name" value="DEAD/DEAH_box_helicase_dom"/>
</dbReference>
<dbReference type="PANTHER" id="PTHR47961:SF10">
    <property type="entry name" value="ATP-DEPENDENT DNA HELICASE HEL308"/>
    <property type="match status" value="1"/>
</dbReference>
<dbReference type="SMART" id="SM00490">
    <property type="entry name" value="HELICc"/>
    <property type="match status" value="1"/>
</dbReference>
<dbReference type="EMBL" id="JAMWDU010000005">
    <property type="protein sequence ID" value="MCP8888129.1"/>
    <property type="molecule type" value="Genomic_DNA"/>
</dbReference>
<evidence type="ECO:0000256" key="5">
    <source>
        <dbReference type="SAM" id="Coils"/>
    </source>
</evidence>
<dbReference type="PROSITE" id="PS51194">
    <property type="entry name" value="HELICASE_CTER"/>
    <property type="match status" value="1"/>
</dbReference>
<feature type="coiled-coil region" evidence="5">
    <location>
        <begin position="155"/>
        <end position="182"/>
    </location>
</feature>
<gene>
    <name evidence="8" type="ORF">NF348_13475</name>
</gene>
<keyword evidence="3 8" id="KW-0347">Helicase</keyword>
<evidence type="ECO:0000313" key="9">
    <source>
        <dbReference type="Proteomes" id="UP001060275"/>
    </source>
</evidence>
<dbReference type="GO" id="GO:0005524">
    <property type="term" value="F:ATP binding"/>
    <property type="evidence" value="ECO:0007669"/>
    <property type="project" value="UniProtKB-KW"/>
</dbReference>
<dbReference type="InterPro" id="IPR014001">
    <property type="entry name" value="Helicase_ATP-bd"/>
</dbReference>
<dbReference type="GO" id="GO:0003676">
    <property type="term" value="F:nucleic acid binding"/>
    <property type="evidence" value="ECO:0007669"/>
    <property type="project" value="InterPro"/>
</dbReference>
<evidence type="ECO:0000313" key="8">
    <source>
        <dbReference type="EMBL" id="MCP8888129.1"/>
    </source>
</evidence>
<dbReference type="Pfam" id="PF00270">
    <property type="entry name" value="DEAD"/>
    <property type="match status" value="1"/>
</dbReference>
<name>A0A9Q4FTX6_9HYPH</name>
<keyword evidence="2" id="KW-0378">Hydrolase</keyword>
<dbReference type="PROSITE" id="PS51192">
    <property type="entry name" value="HELICASE_ATP_BIND_1"/>
    <property type="match status" value="1"/>
</dbReference>
<dbReference type="GO" id="GO:0016787">
    <property type="term" value="F:hydrolase activity"/>
    <property type="evidence" value="ECO:0007669"/>
    <property type="project" value="UniProtKB-KW"/>
</dbReference>
<evidence type="ECO:0000256" key="4">
    <source>
        <dbReference type="ARBA" id="ARBA00022840"/>
    </source>
</evidence>
<dbReference type="Gene3D" id="3.40.50.300">
    <property type="entry name" value="P-loop containing nucleotide triphosphate hydrolases"/>
    <property type="match status" value="2"/>
</dbReference>
<organism evidence="8 9">
    <name type="scientific">Devosia ureilytica</name>
    <dbReference type="NCBI Taxonomy" id="2952754"/>
    <lineage>
        <taxon>Bacteria</taxon>
        <taxon>Pseudomonadati</taxon>
        <taxon>Pseudomonadota</taxon>
        <taxon>Alphaproteobacteria</taxon>
        <taxon>Hyphomicrobiales</taxon>
        <taxon>Devosiaceae</taxon>
        <taxon>Devosia</taxon>
    </lineage>
</organism>
<evidence type="ECO:0000259" key="7">
    <source>
        <dbReference type="PROSITE" id="PS51194"/>
    </source>
</evidence>
<evidence type="ECO:0000256" key="2">
    <source>
        <dbReference type="ARBA" id="ARBA00022801"/>
    </source>
</evidence>
<keyword evidence="4" id="KW-0067">ATP-binding</keyword>
<reference evidence="8" key="1">
    <citation type="submission" date="2022-06" db="EMBL/GenBank/DDBJ databases">
        <title>Devosia sp. XJ19-45 genome assembly.</title>
        <authorList>
            <person name="Li B."/>
            <person name="Cai M."/>
            <person name="Nie G."/>
            <person name="Li W."/>
        </authorList>
    </citation>
    <scope>NUCLEOTIDE SEQUENCE</scope>
    <source>
        <strain evidence="8">XJ19-45</strain>
    </source>
</reference>
<protein>
    <submittedName>
        <fullName evidence="8">DEAD/DEAH box helicase</fullName>
    </submittedName>
</protein>
<proteinExistence type="predicted"/>
<dbReference type="InterPro" id="IPR050474">
    <property type="entry name" value="Hel308_SKI2-like"/>
</dbReference>
<accession>A0A9Q4FTX6</accession>
<evidence type="ECO:0000256" key="3">
    <source>
        <dbReference type="ARBA" id="ARBA00022806"/>
    </source>
</evidence>
<evidence type="ECO:0000256" key="1">
    <source>
        <dbReference type="ARBA" id="ARBA00022741"/>
    </source>
</evidence>
<dbReference type="Pfam" id="PF00271">
    <property type="entry name" value="Helicase_C"/>
    <property type="match status" value="1"/>
</dbReference>
<dbReference type="CDD" id="cd17921">
    <property type="entry name" value="DEXHc_Ski2"/>
    <property type="match status" value="1"/>
</dbReference>
<evidence type="ECO:0000259" key="6">
    <source>
        <dbReference type="PROSITE" id="PS51192"/>
    </source>
</evidence>
<dbReference type="Proteomes" id="UP001060275">
    <property type="component" value="Unassembled WGS sequence"/>
</dbReference>
<comment type="caution">
    <text evidence="8">The sequence shown here is derived from an EMBL/GenBank/DDBJ whole genome shotgun (WGS) entry which is preliminary data.</text>
</comment>
<dbReference type="SMART" id="SM00487">
    <property type="entry name" value="DEXDc"/>
    <property type="match status" value="1"/>
</dbReference>
<feature type="domain" description="Helicase C-terminal" evidence="7">
    <location>
        <begin position="585"/>
        <end position="735"/>
    </location>
</feature>
<sequence length="1048" mass="115725">MTDVTPIFDREYLDGLVSRFDDGAFQSSFNNQEHPDAAQLVQLKLGSMLGYEEWVSRLDADVASLGTSDHVDDASRVFDRWLAYVVTAYPHRSIELRDLFLMSTSALWARRPTELRHVLRLDSISAIIDLAASSDQGWPNRVREAVSRALILVARQSGREDVENARKRLDELRDLQRSVEVDWLEEAQRPQQSALELLALYHCAQATIVLSHYVLDGAFVGAKGRAVNVGTELRTLLRKSGEYADLSSEPGLMTWTRSVALMIHKLRADSIWASGFNINDKIDQLVRSFSQRDGAILSMLPSQQDALANNLLDAQREAMVLQMPTSSGKTLMAELAILQTLSSYATAKVVYLTPTRALATQVRRTLSADFGDLDIEVTAAGSAFEEDPFELALLQSASGVVISTPEKLDLLLRAHSDWFEGVRLVIVDEAHLLRDGERGARLELLLANLRREHAHVRLLLLTPFVENAVEVANWLSEDRGSEVDVSWRPARLIVGLASIKGRQSKRRWEIEWKEPHRRSALTDTVMFLTEGEREALRVSNSTRTKTVSLSKRLRSIGPSLAMFPSSRVGAEQAALKMAEDKRVIDIDTAPAELRVALALAAEEYGDDSDLTRCLRKGVAFHHSALSGELRYLVERLAAKGTLDFIAATTTLAQGMNFPVSSVVIHSVSKPGAGPLTPAEFWNIAGRAGRVGLSEKGVVVFANSEHREYWDSYTRYLSERMVSAMAEAIAKVRESDSVKWTYRVNEGLRPFIQYIGHSVARQGASATASELERLVTASFAGKTQEVGDALLRLARRYIADIAGKPLNYMKVADQTGLASYSFDELYANIAADQVLAKGGADELKNPEGMKHLIDVLAKLPELSLALEQGHGQINTMAVAKVVHQWINGASVKEISATFPGDSEADRVREAGKYVFGKVSQTVSWGAHAFLRGRTMLSGNDALLSEEHRMLPAYIQYGVNDSVSVLASIMGVPRQLAPQMAALYGERNGSLRPEDSEKFKTFLHTGPVELWRDAVANTKLGERVSADDLRTVWRDAQGLDRAPTKSATIA</sequence>
<dbReference type="GO" id="GO:0004386">
    <property type="term" value="F:helicase activity"/>
    <property type="evidence" value="ECO:0007669"/>
    <property type="project" value="UniProtKB-KW"/>
</dbReference>
<keyword evidence="9" id="KW-1185">Reference proteome</keyword>